<dbReference type="Pfam" id="PF00069">
    <property type="entry name" value="Pkinase"/>
    <property type="match status" value="1"/>
</dbReference>
<sequence>MFGSCVCQPLVVQEPRLLRGELVNPVTHFQLKISDFGLLKLLRTKQRSHFRMMRGTRGYLAPEWLTSSAISEKTDVYSFGMVLLEIVSGRKTVHSKLEAVAMMMRIVMLTTRHHFHRGQNVFISPCLHWRCMNKGGTWNWWMRGGKGG</sequence>
<dbReference type="SUPFAM" id="SSF56112">
    <property type="entry name" value="Protein kinase-like (PK-like)"/>
    <property type="match status" value="1"/>
</dbReference>
<name>A0AAD3SWM4_NEPGR</name>
<feature type="domain" description="Protein kinase" evidence="2">
    <location>
        <begin position="1"/>
        <end position="148"/>
    </location>
</feature>
<dbReference type="PANTHER" id="PTHR47976">
    <property type="entry name" value="G-TYPE LECTIN S-RECEPTOR-LIKE SERINE/THREONINE-PROTEIN KINASE SD2-5"/>
    <property type="match status" value="1"/>
</dbReference>
<gene>
    <name evidence="3" type="ORF">Nepgr_019262</name>
</gene>
<dbReference type="Gene3D" id="1.10.510.10">
    <property type="entry name" value="Transferase(Phosphotransferase) domain 1"/>
    <property type="match status" value="1"/>
</dbReference>
<dbReference type="Proteomes" id="UP001279734">
    <property type="component" value="Unassembled WGS sequence"/>
</dbReference>
<comment type="caution">
    <text evidence="3">The sequence shown here is derived from an EMBL/GenBank/DDBJ whole genome shotgun (WGS) entry which is preliminary data.</text>
</comment>
<evidence type="ECO:0000313" key="4">
    <source>
        <dbReference type="Proteomes" id="UP001279734"/>
    </source>
</evidence>
<dbReference type="GO" id="GO:0004672">
    <property type="term" value="F:protein kinase activity"/>
    <property type="evidence" value="ECO:0007669"/>
    <property type="project" value="InterPro"/>
</dbReference>
<dbReference type="EMBL" id="BSYO01000017">
    <property type="protein sequence ID" value="GMH17421.1"/>
    <property type="molecule type" value="Genomic_DNA"/>
</dbReference>
<evidence type="ECO:0000313" key="3">
    <source>
        <dbReference type="EMBL" id="GMH17421.1"/>
    </source>
</evidence>
<evidence type="ECO:0000259" key="2">
    <source>
        <dbReference type="PROSITE" id="PS50011"/>
    </source>
</evidence>
<proteinExistence type="predicted"/>
<keyword evidence="1" id="KW-0732">Signal</keyword>
<organism evidence="3 4">
    <name type="scientific">Nepenthes gracilis</name>
    <name type="common">Slender pitcher plant</name>
    <dbReference type="NCBI Taxonomy" id="150966"/>
    <lineage>
        <taxon>Eukaryota</taxon>
        <taxon>Viridiplantae</taxon>
        <taxon>Streptophyta</taxon>
        <taxon>Embryophyta</taxon>
        <taxon>Tracheophyta</taxon>
        <taxon>Spermatophyta</taxon>
        <taxon>Magnoliopsida</taxon>
        <taxon>eudicotyledons</taxon>
        <taxon>Gunneridae</taxon>
        <taxon>Pentapetalae</taxon>
        <taxon>Caryophyllales</taxon>
        <taxon>Nepenthaceae</taxon>
        <taxon>Nepenthes</taxon>
    </lineage>
</organism>
<dbReference type="PROSITE" id="PS50011">
    <property type="entry name" value="PROTEIN_KINASE_DOM"/>
    <property type="match status" value="1"/>
</dbReference>
<keyword evidence="4" id="KW-1185">Reference proteome</keyword>
<accession>A0AAD3SWM4</accession>
<dbReference type="GO" id="GO:0005524">
    <property type="term" value="F:ATP binding"/>
    <property type="evidence" value="ECO:0007669"/>
    <property type="project" value="InterPro"/>
</dbReference>
<dbReference type="PANTHER" id="PTHR47976:SF52">
    <property type="entry name" value="PROTEIN KINASE DOMAIN-CONTAINING PROTEIN"/>
    <property type="match status" value="1"/>
</dbReference>
<dbReference type="AlphaFoldDB" id="A0AAD3SWM4"/>
<dbReference type="InterPro" id="IPR000719">
    <property type="entry name" value="Prot_kinase_dom"/>
</dbReference>
<reference evidence="3" key="1">
    <citation type="submission" date="2023-05" db="EMBL/GenBank/DDBJ databases">
        <title>Nepenthes gracilis genome sequencing.</title>
        <authorList>
            <person name="Fukushima K."/>
        </authorList>
    </citation>
    <scope>NUCLEOTIDE SEQUENCE</scope>
    <source>
        <strain evidence="3">SING2019-196</strain>
    </source>
</reference>
<dbReference type="InterPro" id="IPR051343">
    <property type="entry name" value="G-type_lectin_kinases/EP1-like"/>
</dbReference>
<protein>
    <recommendedName>
        <fullName evidence="2">Protein kinase domain-containing protein</fullName>
    </recommendedName>
</protein>
<dbReference type="InterPro" id="IPR011009">
    <property type="entry name" value="Kinase-like_dom_sf"/>
</dbReference>
<evidence type="ECO:0000256" key="1">
    <source>
        <dbReference type="ARBA" id="ARBA00022729"/>
    </source>
</evidence>